<accession>G0P774</accession>
<sequence length="104" mass="12295">MASIIISDELEISKMDTEAIYAAIDWLTLGHEELLGAGFVRRVAPVDNEKYRFQVVMKSKWCSWVNRTDKRTCVRCRSRDQMELQSKGMEHLWKTWIELTMVQR</sequence>
<dbReference type="InParanoid" id="G0P774"/>
<dbReference type="AlphaFoldDB" id="G0P774"/>
<organism evidence="2">
    <name type="scientific">Caenorhabditis brenneri</name>
    <name type="common">Nematode worm</name>
    <dbReference type="NCBI Taxonomy" id="135651"/>
    <lineage>
        <taxon>Eukaryota</taxon>
        <taxon>Metazoa</taxon>
        <taxon>Ecdysozoa</taxon>
        <taxon>Nematoda</taxon>
        <taxon>Chromadorea</taxon>
        <taxon>Rhabditida</taxon>
        <taxon>Rhabditina</taxon>
        <taxon>Rhabditomorpha</taxon>
        <taxon>Rhabditoidea</taxon>
        <taxon>Rhabditidae</taxon>
        <taxon>Peloderinae</taxon>
        <taxon>Caenorhabditis</taxon>
    </lineage>
</organism>
<proteinExistence type="predicted"/>
<evidence type="ECO:0000313" key="1">
    <source>
        <dbReference type="EMBL" id="EGT46849.1"/>
    </source>
</evidence>
<gene>
    <name evidence="1" type="ORF">CAEBREN_12024</name>
</gene>
<dbReference type="EMBL" id="GL380109">
    <property type="protein sequence ID" value="EGT46849.1"/>
    <property type="molecule type" value="Genomic_DNA"/>
</dbReference>
<evidence type="ECO:0000313" key="2">
    <source>
        <dbReference type="Proteomes" id="UP000008068"/>
    </source>
</evidence>
<protein>
    <submittedName>
        <fullName evidence="1">Uncharacterized protein</fullName>
    </submittedName>
</protein>
<dbReference type="Proteomes" id="UP000008068">
    <property type="component" value="Unassembled WGS sequence"/>
</dbReference>
<reference evidence="2" key="1">
    <citation type="submission" date="2011-07" db="EMBL/GenBank/DDBJ databases">
        <authorList>
            <consortium name="Caenorhabditis brenneri Sequencing and Analysis Consortium"/>
            <person name="Wilson R.K."/>
        </authorList>
    </citation>
    <scope>NUCLEOTIDE SEQUENCE [LARGE SCALE GENOMIC DNA]</scope>
    <source>
        <strain evidence="2">PB2801</strain>
    </source>
</reference>
<dbReference type="HOGENOM" id="CLU_2252406_0_0_1"/>
<keyword evidence="2" id="KW-1185">Reference proteome</keyword>
<name>G0P774_CAEBE</name>